<evidence type="ECO:0000313" key="7">
    <source>
        <dbReference type="EMBL" id="EWC59545.1"/>
    </source>
</evidence>
<feature type="active site" description="Charge relay system" evidence="5">
    <location>
        <position position="104"/>
    </location>
</feature>
<evidence type="ECO:0000256" key="2">
    <source>
        <dbReference type="ARBA" id="ARBA00022670"/>
    </source>
</evidence>
<dbReference type="InterPro" id="IPR015500">
    <property type="entry name" value="Peptidase_S8_subtilisin-rel"/>
</dbReference>
<protein>
    <submittedName>
        <fullName evidence="7">Extracellular alkaline serine protease 2</fullName>
    </submittedName>
</protein>
<dbReference type="GO" id="GO:0005615">
    <property type="term" value="C:extracellular space"/>
    <property type="evidence" value="ECO:0007669"/>
    <property type="project" value="TreeGrafter"/>
</dbReference>
<dbReference type="STRING" id="909613.UO65_5166"/>
<keyword evidence="3 5" id="KW-0378">Hydrolase</keyword>
<dbReference type="Pfam" id="PF00082">
    <property type="entry name" value="Peptidase_S8"/>
    <property type="match status" value="1"/>
</dbReference>
<dbReference type="eggNOG" id="COG1404">
    <property type="taxonomic scope" value="Bacteria"/>
</dbReference>
<dbReference type="PANTHER" id="PTHR43806">
    <property type="entry name" value="PEPTIDASE S8"/>
    <property type="match status" value="1"/>
</dbReference>
<dbReference type="InterPro" id="IPR000209">
    <property type="entry name" value="Peptidase_S8/S53_dom"/>
</dbReference>
<dbReference type="Gene3D" id="3.40.50.200">
    <property type="entry name" value="Peptidase S8/S53 domain"/>
    <property type="match status" value="1"/>
</dbReference>
<feature type="active site" description="Charge relay system" evidence="5">
    <location>
        <position position="285"/>
    </location>
</feature>
<dbReference type="InterPro" id="IPR037045">
    <property type="entry name" value="S8pro/Inhibitor_I9_sf"/>
</dbReference>
<dbReference type="InterPro" id="IPR036852">
    <property type="entry name" value="Peptidase_S8/S53_dom_sf"/>
</dbReference>
<accession>W7IFA5</accession>
<dbReference type="CDD" id="cd04077">
    <property type="entry name" value="Peptidases_S8_PCSK9_ProteinaseK_like"/>
    <property type="match status" value="1"/>
</dbReference>
<dbReference type="EMBL" id="AYXG01000199">
    <property type="protein sequence ID" value="EWC59545.1"/>
    <property type="molecule type" value="Genomic_DNA"/>
</dbReference>
<dbReference type="GO" id="GO:0006508">
    <property type="term" value="P:proteolysis"/>
    <property type="evidence" value="ECO:0007669"/>
    <property type="project" value="UniProtKB-KW"/>
</dbReference>
<evidence type="ECO:0000256" key="5">
    <source>
        <dbReference type="PROSITE-ProRule" id="PRU01240"/>
    </source>
</evidence>
<evidence type="ECO:0000256" key="3">
    <source>
        <dbReference type="ARBA" id="ARBA00022801"/>
    </source>
</evidence>
<proteinExistence type="inferred from homology"/>
<keyword evidence="8" id="KW-1185">Reference proteome</keyword>
<feature type="domain" description="Peptidase S8/S53" evidence="6">
    <location>
        <begin position="102"/>
        <end position="318"/>
    </location>
</feature>
<evidence type="ECO:0000256" key="4">
    <source>
        <dbReference type="ARBA" id="ARBA00022825"/>
    </source>
</evidence>
<organism evidence="7 8">
    <name type="scientific">Actinokineospora spheciospongiae</name>
    <dbReference type="NCBI Taxonomy" id="909613"/>
    <lineage>
        <taxon>Bacteria</taxon>
        <taxon>Bacillati</taxon>
        <taxon>Actinomycetota</taxon>
        <taxon>Actinomycetes</taxon>
        <taxon>Pseudonocardiales</taxon>
        <taxon>Pseudonocardiaceae</taxon>
        <taxon>Actinokineospora</taxon>
    </lineage>
</organism>
<dbReference type="PRINTS" id="PR00723">
    <property type="entry name" value="SUBTILISIN"/>
</dbReference>
<dbReference type="InterPro" id="IPR023827">
    <property type="entry name" value="Peptidase_S8_Asp-AS"/>
</dbReference>
<keyword evidence="4 5" id="KW-0720">Serine protease</keyword>
<evidence type="ECO:0000313" key="8">
    <source>
        <dbReference type="Proteomes" id="UP000019277"/>
    </source>
</evidence>
<evidence type="ECO:0000259" key="6">
    <source>
        <dbReference type="Pfam" id="PF00082"/>
    </source>
</evidence>
<dbReference type="InterPro" id="IPR034193">
    <property type="entry name" value="PCSK9_ProteinaseK-like"/>
</dbReference>
<dbReference type="Proteomes" id="UP000019277">
    <property type="component" value="Unassembled WGS sequence"/>
</dbReference>
<name>W7IFA5_9PSEU</name>
<reference evidence="7 8" key="1">
    <citation type="journal article" date="2014" name="Genome Announc.">
        <title>Draft Genome Sequence of the Antitrypanosomally Active Sponge-Associated Bacterium Actinokineospora sp. Strain EG49.</title>
        <authorList>
            <person name="Harjes J."/>
            <person name="Ryu T."/>
            <person name="Abdelmohsen U.R."/>
            <person name="Moitinho-Silva L."/>
            <person name="Horn H."/>
            <person name="Ravasi T."/>
            <person name="Hentschel U."/>
        </authorList>
    </citation>
    <scope>NUCLEOTIDE SEQUENCE [LARGE SCALE GENOMIC DNA]</scope>
    <source>
        <strain evidence="7 8">EG49</strain>
    </source>
</reference>
<dbReference type="PANTHER" id="PTHR43806:SF11">
    <property type="entry name" value="CEREVISIN-RELATED"/>
    <property type="match status" value="1"/>
</dbReference>
<gene>
    <name evidence="7" type="ORF">UO65_5166</name>
</gene>
<feature type="active site" description="Charge relay system" evidence="5">
    <location>
        <position position="135"/>
    </location>
</feature>
<dbReference type="Gene3D" id="3.30.70.80">
    <property type="entry name" value="Peptidase S8 propeptide/proteinase inhibitor I9"/>
    <property type="match status" value="1"/>
</dbReference>
<dbReference type="GO" id="GO:0004252">
    <property type="term" value="F:serine-type endopeptidase activity"/>
    <property type="evidence" value="ECO:0007669"/>
    <property type="project" value="UniProtKB-UniRule"/>
</dbReference>
<comment type="caution">
    <text evidence="7">The sequence shown here is derived from an EMBL/GenBank/DDBJ whole genome shotgun (WGS) entry which is preliminary data.</text>
</comment>
<comment type="similarity">
    <text evidence="1 5">Belongs to the peptidase S8 family.</text>
</comment>
<evidence type="ECO:0000256" key="1">
    <source>
        <dbReference type="ARBA" id="ARBA00011073"/>
    </source>
</evidence>
<sequence length="341" mass="33647">MLLGAATTALPAHGTTARETAADYVVTPARGPGYTARLTPSAAAALAADPAVAAVEPNGTVHALADQPNPPNWGLDRIDQPALPLNANYHYETTAANVRAYIVDTGVSAHPDYAGRLLPGHDATSSGSTADGNGHGTFLAGIVGGTAHGVAKQVRIVPVKVLNASGSGTTAQVVAGLDWIAANAVKPAVVNMSIGGGPSTAIDAAVRRVIASGVTVSVAAGGSAANAANYSPSRVTEALVSGSLTTTDCRASNSNYGPTVDVHAPGQNIRGPWPGGGTNTLSGSSISSAFTAGAAALRVAVNPTWTAAQVHAAVVGTAVPTPCPFPTGTPNLILHTGPFGG</sequence>
<dbReference type="AlphaFoldDB" id="W7IFA5"/>
<keyword evidence="2 5" id="KW-0645">Protease</keyword>
<dbReference type="SUPFAM" id="SSF52743">
    <property type="entry name" value="Subtilisin-like"/>
    <property type="match status" value="1"/>
</dbReference>
<dbReference type="PROSITE" id="PS00136">
    <property type="entry name" value="SUBTILASE_ASP"/>
    <property type="match status" value="1"/>
</dbReference>
<dbReference type="PROSITE" id="PS51892">
    <property type="entry name" value="SUBTILASE"/>
    <property type="match status" value="1"/>
</dbReference>
<dbReference type="PATRIC" id="fig|909613.9.peg.5164"/>
<dbReference type="InterPro" id="IPR050131">
    <property type="entry name" value="Peptidase_S8_subtilisin-like"/>
</dbReference>